<dbReference type="EC" id="2.8.1.12" evidence="3"/>
<dbReference type="AlphaFoldDB" id="A0A561V1U5"/>
<reference evidence="15 16" key="1">
    <citation type="submission" date="2019-06" db="EMBL/GenBank/DDBJ databases">
        <title>Sequencing the genomes of 1000 actinobacteria strains.</title>
        <authorList>
            <person name="Klenk H.-P."/>
        </authorList>
    </citation>
    <scope>NUCLEOTIDE SEQUENCE [LARGE SCALE GENOMIC DNA]</scope>
    <source>
        <strain evidence="15 16">DSM 42059</strain>
    </source>
</reference>
<evidence type="ECO:0000256" key="10">
    <source>
        <dbReference type="ARBA" id="ARBA00076955"/>
    </source>
</evidence>
<dbReference type="EMBL" id="VIWW01000001">
    <property type="protein sequence ID" value="TWG05560.1"/>
    <property type="molecule type" value="Genomic_DNA"/>
</dbReference>
<keyword evidence="4" id="KW-0808">Transferase</keyword>
<dbReference type="PANTHER" id="PTHR23404">
    <property type="entry name" value="MOLYBDOPTERIN SYNTHASE RELATED"/>
    <property type="match status" value="1"/>
</dbReference>
<comment type="similarity">
    <text evidence="2">Belongs to the MoaE family.</text>
</comment>
<sequence length="163" mass="17575">MPPRYGTMAGMAPTHDHPGEQAAQDPIRLLEIRDTPLSVDEIFRAVGDDAAGGTALFVGTVRNHDGGQDVGALGYSCHPSAQDEMRRVAEKVVAAFPVRALAAVHRVGELEVGDIAVVVAVSCPHRGEAFEACRKLIDDLKHEVPIWKHQRFSDGTEEWVGAC</sequence>
<evidence type="ECO:0000256" key="14">
    <source>
        <dbReference type="SAM" id="MobiDB-lite"/>
    </source>
</evidence>
<comment type="catalytic activity">
    <reaction evidence="8">
        <text>2 [molybdopterin-synthase sulfur-carrier protein]-C-terminal-Gly-aminoethanethioate + cyclic pyranopterin phosphate + H2O = molybdopterin + 2 [molybdopterin-synthase sulfur-carrier protein]-C-terminal Gly-Gly + 2 H(+)</text>
        <dbReference type="Rhea" id="RHEA:26333"/>
        <dbReference type="Rhea" id="RHEA-COMP:12202"/>
        <dbReference type="Rhea" id="RHEA-COMP:19907"/>
        <dbReference type="ChEBI" id="CHEBI:15377"/>
        <dbReference type="ChEBI" id="CHEBI:15378"/>
        <dbReference type="ChEBI" id="CHEBI:58698"/>
        <dbReference type="ChEBI" id="CHEBI:59648"/>
        <dbReference type="ChEBI" id="CHEBI:90778"/>
        <dbReference type="ChEBI" id="CHEBI:232372"/>
        <dbReference type="EC" id="2.8.1.12"/>
    </reaction>
</comment>
<evidence type="ECO:0000256" key="5">
    <source>
        <dbReference type="ARBA" id="ARBA00023150"/>
    </source>
</evidence>
<feature type="region of interest" description="Disordered" evidence="14">
    <location>
        <begin position="1"/>
        <end position="21"/>
    </location>
</feature>
<dbReference type="FunFam" id="3.90.1170.40:FF:000004">
    <property type="entry name" value="Molybdopterin biosynthesis protein MoeE"/>
    <property type="match status" value="1"/>
</dbReference>
<dbReference type="CDD" id="cd00756">
    <property type="entry name" value="MoaE"/>
    <property type="match status" value="1"/>
</dbReference>
<accession>A0A561V1U5</accession>
<evidence type="ECO:0000313" key="15">
    <source>
        <dbReference type="EMBL" id="TWG05560.1"/>
    </source>
</evidence>
<evidence type="ECO:0000256" key="1">
    <source>
        <dbReference type="ARBA" id="ARBA00005046"/>
    </source>
</evidence>
<comment type="function">
    <text evidence="6">Converts molybdopterin precursor Z into molybdopterin. This requires the incorporation of two sulfur atoms into precursor Z to generate a dithiolene group. The sulfur is provided by MoaD.</text>
</comment>
<dbReference type="Gene3D" id="3.90.1170.40">
    <property type="entry name" value="Molybdopterin biosynthesis MoaE subunit"/>
    <property type="match status" value="1"/>
</dbReference>
<dbReference type="InterPro" id="IPR036563">
    <property type="entry name" value="MoaE_sf"/>
</dbReference>
<comment type="subunit">
    <text evidence="7">Heterotetramer of 2 MoaD subunits and 2 MoaE subunits. Also stable as homodimer. The enzyme changes between these two forms during catalysis.</text>
</comment>
<evidence type="ECO:0000256" key="13">
    <source>
        <dbReference type="ARBA" id="ARBA00080739"/>
    </source>
</evidence>
<organism evidence="15 16">
    <name type="scientific">Streptomyces brevispora</name>
    <dbReference type="NCBI Taxonomy" id="887462"/>
    <lineage>
        <taxon>Bacteria</taxon>
        <taxon>Bacillati</taxon>
        <taxon>Actinomycetota</taxon>
        <taxon>Actinomycetes</taxon>
        <taxon>Kitasatosporales</taxon>
        <taxon>Streptomycetaceae</taxon>
        <taxon>Streptomyces</taxon>
    </lineage>
</organism>
<dbReference type="InterPro" id="IPR003448">
    <property type="entry name" value="Mopterin_biosynth_MoaE"/>
</dbReference>
<evidence type="ECO:0000256" key="6">
    <source>
        <dbReference type="ARBA" id="ARBA00025448"/>
    </source>
</evidence>
<proteinExistence type="inferred from homology"/>
<evidence type="ECO:0000313" key="16">
    <source>
        <dbReference type="Proteomes" id="UP000318186"/>
    </source>
</evidence>
<evidence type="ECO:0000256" key="8">
    <source>
        <dbReference type="ARBA" id="ARBA00049878"/>
    </source>
</evidence>
<dbReference type="GO" id="GO:0030366">
    <property type="term" value="F:molybdopterin synthase activity"/>
    <property type="evidence" value="ECO:0007669"/>
    <property type="project" value="UniProtKB-EC"/>
</dbReference>
<evidence type="ECO:0000256" key="11">
    <source>
        <dbReference type="ARBA" id="ARBA00078352"/>
    </source>
</evidence>
<comment type="pathway">
    <text evidence="1">Cofactor biosynthesis; molybdopterin biosynthesis.</text>
</comment>
<evidence type="ECO:0000256" key="3">
    <source>
        <dbReference type="ARBA" id="ARBA00011950"/>
    </source>
</evidence>
<evidence type="ECO:0000256" key="9">
    <source>
        <dbReference type="ARBA" id="ARBA00072424"/>
    </source>
</evidence>
<protein>
    <recommendedName>
        <fullName evidence="9">Molybdopterin synthase catalytic subunit 1</fullName>
        <ecNumber evidence="3">2.8.1.12</ecNumber>
    </recommendedName>
    <alternativeName>
        <fullName evidence="13">MPT synthase subunit 2 1</fullName>
    </alternativeName>
    <alternativeName>
        <fullName evidence="10">Molybdenum cofactor biosynthesis protein E 1</fullName>
    </alternativeName>
    <alternativeName>
        <fullName evidence="11">Molybdopterin-converting factor large subunit 1</fullName>
    </alternativeName>
    <alternativeName>
        <fullName evidence="12">Molybdopterin-converting factor subunit 2 1</fullName>
    </alternativeName>
</protein>
<gene>
    <name evidence="15" type="ORF">FHX80_114037</name>
</gene>
<evidence type="ECO:0000256" key="7">
    <source>
        <dbReference type="ARBA" id="ARBA00026066"/>
    </source>
</evidence>
<dbReference type="Proteomes" id="UP000318186">
    <property type="component" value="Unassembled WGS sequence"/>
</dbReference>
<dbReference type="SUPFAM" id="SSF54690">
    <property type="entry name" value="Molybdopterin synthase subunit MoaE"/>
    <property type="match status" value="1"/>
</dbReference>
<evidence type="ECO:0000256" key="2">
    <source>
        <dbReference type="ARBA" id="ARBA00005426"/>
    </source>
</evidence>
<dbReference type="GO" id="GO:0006777">
    <property type="term" value="P:Mo-molybdopterin cofactor biosynthetic process"/>
    <property type="evidence" value="ECO:0007669"/>
    <property type="project" value="UniProtKB-KW"/>
</dbReference>
<evidence type="ECO:0000256" key="12">
    <source>
        <dbReference type="ARBA" id="ARBA00080680"/>
    </source>
</evidence>
<comment type="caution">
    <text evidence="15">The sequence shown here is derived from an EMBL/GenBank/DDBJ whole genome shotgun (WGS) entry which is preliminary data.</text>
</comment>
<keyword evidence="5" id="KW-0501">Molybdenum cofactor biosynthesis</keyword>
<name>A0A561V1U5_9ACTN</name>
<dbReference type="Pfam" id="PF02391">
    <property type="entry name" value="MoaE"/>
    <property type="match status" value="1"/>
</dbReference>
<evidence type="ECO:0000256" key="4">
    <source>
        <dbReference type="ARBA" id="ARBA00022679"/>
    </source>
</evidence>